<evidence type="ECO:0000256" key="1">
    <source>
        <dbReference type="ARBA" id="ARBA00004418"/>
    </source>
</evidence>
<dbReference type="GO" id="GO:0055085">
    <property type="term" value="P:transmembrane transport"/>
    <property type="evidence" value="ECO:0007669"/>
    <property type="project" value="InterPro"/>
</dbReference>
<dbReference type="PANTHER" id="PTHR33376:SF15">
    <property type="entry name" value="BLL6794 PROTEIN"/>
    <property type="match status" value="1"/>
</dbReference>
<dbReference type="NCBIfam" id="NF037995">
    <property type="entry name" value="TRAP_S1"/>
    <property type="match status" value="1"/>
</dbReference>
<keyword evidence="2" id="KW-0732">Signal</keyword>
<dbReference type="OrthoDB" id="7822595at2"/>
<gene>
    <name evidence="4" type="ORF">DDE20_04105</name>
</gene>
<proteinExistence type="predicted"/>
<keyword evidence="5" id="KW-1185">Reference proteome</keyword>
<reference evidence="4 5" key="1">
    <citation type="submission" date="2018-04" db="EMBL/GenBank/DDBJ databases">
        <title>Pararhodobacter oceanense sp. nov., isolated from marine intertidal sediment.</title>
        <authorList>
            <person name="Wang X.-L."/>
            <person name="Du Z.-J."/>
        </authorList>
    </citation>
    <scope>NUCLEOTIDE SEQUENCE [LARGE SCALE GENOMIC DNA]</scope>
    <source>
        <strain evidence="4 5">AM505</strain>
    </source>
</reference>
<comment type="subcellular location">
    <subcellularLocation>
        <location evidence="1">Periplasm</location>
    </subcellularLocation>
</comment>
<sequence length="333" mass="36104">MNAFKSVITGAVLASVAGLAPQGADAREMSLASYFPANASFVTEMLEPFAAWLTEQANGEFSVVVYSGGTLGRDPNQQDRIVSTGIADFGHIVPGRNPGVYPHYGLFELPGMVTSVEQGSNVAWQLHQEGILETGDNLKIVSVWTTGPYIIHNRDRIDDISGLSGVRLRVLGQYQTESVLAVDGVPQAISITEAPESINRGTLDGVLSDWSVYDSFRIAEVTDYSYTMPLGSLAMSLVMNPDSYAELSPEGQALIDSAGDQWKTMWIEFYNSNLERILADGVERGHEVVEATPEDIAAMREATSHLMAEVREAAGDEVIDAFIDRTEAFMASQ</sequence>
<dbReference type="PANTHER" id="PTHR33376">
    <property type="match status" value="1"/>
</dbReference>
<organism evidence="4 5">
    <name type="scientific">Pararhodobacter oceanensis</name>
    <dbReference type="NCBI Taxonomy" id="2172121"/>
    <lineage>
        <taxon>Bacteria</taxon>
        <taxon>Pseudomonadati</taxon>
        <taxon>Pseudomonadota</taxon>
        <taxon>Alphaproteobacteria</taxon>
        <taxon>Rhodobacterales</taxon>
        <taxon>Paracoccaceae</taxon>
        <taxon>Pararhodobacter</taxon>
    </lineage>
</organism>
<dbReference type="Proteomes" id="UP000245911">
    <property type="component" value="Unassembled WGS sequence"/>
</dbReference>
<evidence type="ECO:0000256" key="3">
    <source>
        <dbReference type="ARBA" id="ARBA00022764"/>
    </source>
</evidence>
<dbReference type="EMBL" id="QDKM01000001">
    <property type="protein sequence ID" value="PVH30706.1"/>
    <property type="molecule type" value="Genomic_DNA"/>
</dbReference>
<comment type="caution">
    <text evidence="4">The sequence shown here is derived from an EMBL/GenBank/DDBJ whole genome shotgun (WGS) entry which is preliminary data.</text>
</comment>
<evidence type="ECO:0000313" key="4">
    <source>
        <dbReference type="EMBL" id="PVH30706.1"/>
    </source>
</evidence>
<evidence type="ECO:0008006" key="6">
    <source>
        <dbReference type="Google" id="ProtNLM"/>
    </source>
</evidence>
<dbReference type="GO" id="GO:0042597">
    <property type="term" value="C:periplasmic space"/>
    <property type="evidence" value="ECO:0007669"/>
    <property type="project" value="UniProtKB-SubCell"/>
</dbReference>
<accession>A0A2T8HZ43</accession>
<protein>
    <recommendedName>
        <fullName evidence="6">C4-dicarboxylate ABC transporter substrate-binding protein</fullName>
    </recommendedName>
</protein>
<evidence type="ECO:0000313" key="5">
    <source>
        <dbReference type="Proteomes" id="UP000245911"/>
    </source>
</evidence>
<dbReference type="InterPro" id="IPR038404">
    <property type="entry name" value="TRAP_DctP_sf"/>
</dbReference>
<evidence type="ECO:0000256" key="2">
    <source>
        <dbReference type="ARBA" id="ARBA00022729"/>
    </source>
</evidence>
<dbReference type="Pfam" id="PF03480">
    <property type="entry name" value="DctP"/>
    <property type="match status" value="1"/>
</dbReference>
<dbReference type="Gene3D" id="3.40.190.170">
    <property type="entry name" value="Bacterial extracellular solute-binding protein, family 7"/>
    <property type="match status" value="1"/>
</dbReference>
<keyword evidence="3" id="KW-0574">Periplasm</keyword>
<name>A0A2T8HZ43_9RHOB</name>
<dbReference type="AlphaFoldDB" id="A0A2T8HZ43"/>
<dbReference type="RefSeq" id="WP_116557129.1">
    <property type="nucleotide sequence ID" value="NZ_QDKM01000001.1"/>
</dbReference>
<dbReference type="InterPro" id="IPR018389">
    <property type="entry name" value="DctP_fam"/>
</dbReference>